<dbReference type="STRING" id="1090615.SAMN04515671_1878"/>
<dbReference type="Proteomes" id="UP000198741">
    <property type="component" value="Chromosome I"/>
</dbReference>
<evidence type="ECO:0000256" key="1">
    <source>
        <dbReference type="SAM" id="Phobius"/>
    </source>
</evidence>
<dbReference type="AlphaFoldDB" id="A0A1H0LZU1"/>
<keyword evidence="3" id="KW-1185">Reference proteome</keyword>
<keyword evidence="1" id="KW-0472">Membrane</keyword>
<organism evidence="2 3">
    <name type="scientific">Nakamurella panacisegetis</name>
    <dbReference type="NCBI Taxonomy" id="1090615"/>
    <lineage>
        <taxon>Bacteria</taxon>
        <taxon>Bacillati</taxon>
        <taxon>Actinomycetota</taxon>
        <taxon>Actinomycetes</taxon>
        <taxon>Nakamurellales</taxon>
        <taxon>Nakamurellaceae</taxon>
        <taxon>Nakamurella</taxon>
    </lineage>
</organism>
<feature type="transmembrane region" description="Helical" evidence="1">
    <location>
        <begin position="53"/>
        <end position="71"/>
    </location>
</feature>
<proteinExistence type="predicted"/>
<name>A0A1H0LZU1_9ACTN</name>
<keyword evidence="1" id="KW-0812">Transmembrane</keyword>
<keyword evidence="1" id="KW-1133">Transmembrane helix</keyword>
<dbReference type="EMBL" id="LT629710">
    <property type="protein sequence ID" value="SDO73728.1"/>
    <property type="molecule type" value="Genomic_DNA"/>
</dbReference>
<evidence type="ECO:0000313" key="3">
    <source>
        <dbReference type="Proteomes" id="UP000198741"/>
    </source>
</evidence>
<gene>
    <name evidence="2" type="ORF">SAMN04515671_1878</name>
</gene>
<evidence type="ECO:0000313" key="2">
    <source>
        <dbReference type="EMBL" id="SDO73728.1"/>
    </source>
</evidence>
<accession>A0A1H0LZU1</accession>
<feature type="transmembrane region" description="Helical" evidence="1">
    <location>
        <begin position="6"/>
        <end position="23"/>
    </location>
</feature>
<reference evidence="2 3" key="1">
    <citation type="submission" date="2016-10" db="EMBL/GenBank/DDBJ databases">
        <authorList>
            <person name="de Groot N.N."/>
        </authorList>
    </citation>
    <scope>NUCLEOTIDE SEQUENCE [LARGE SCALE GENOMIC DNA]</scope>
    <source>
        <strain evidence="3">P4-7,KCTC 19426,CECT 7604</strain>
    </source>
</reference>
<protein>
    <submittedName>
        <fullName evidence="2">Uncharacterized protein</fullName>
    </submittedName>
</protein>
<sequence>MMEQIVGWTAGGLVLAMVIVGVVRTLRSERHLGVPAGEGRLTRPVEVIRLDRVLIALGAALAVALVAYIVLGLP</sequence>